<feature type="non-terminal residue" evidence="1">
    <location>
        <position position="1"/>
    </location>
</feature>
<evidence type="ECO:0000313" key="1">
    <source>
        <dbReference type="EMBL" id="GFD50101.1"/>
    </source>
</evidence>
<protein>
    <submittedName>
        <fullName evidence="1">Uncharacterized protein</fullName>
    </submittedName>
</protein>
<dbReference type="EMBL" id="BKCJ011752670">
    <property type="protein sequence ID" value="GFD50101.1"/>
    <property type="molecule type" value="Genomic_DNA"/>
</dbReference>
<gene>
    <name evidence="1" type="ORF">Tci_922070</name>
</gene>
<accession>A0A699WZ22</accession>
<proteinExistence type="predicted"/>
<sequence>SYRRTPLGAAVLFSLPANRVTSAFTPITGRRAAGPVGYGPNHPSPRLCYAAGQHHAVPVVSARCGGQLRP</sequence>
<comment type="caution">
    <text evidence="1">The sequence shown here is derived from an EMBL/GenBank/DDBJ whole genome shotgun (WGS) entry which is preliminary data.</text>
</comment>
<organism evidence="1">
    <name type="scientific">Tanacetum cinerariifolium</name>
    <name type="common">Dalmatian daisy</name>
    <name type="synonym">Chrysanthemum cinerariifolium</name>
    <dbReference type="NCBI Taxonomy" id="118510"/>
    <lineage>
        <taxon>Eukaryota</taxon>
        <taxon>Viridiplantae</taxon>
        <taxon>Streptophyta</taxon>
        <taxon>Embryophyta</taxon>
        <taxon>Tracheophyta</taxon>
        <taxon>Spermatophyta</taxon>
        <taxon>Magnoliopsida</taxon>
        <taxon>eudicotyledons</taxon>
        <taxon>Gunneridae</taxon>
        <taxon>Pentapetalae</taxon>
        <taxon>asterids</taxon>
        <taxon>campanulids</taxon>
        <taxon>Asterales</taxon>
        <taxon>Asteraceae</taxon>
        <taxon>Asteroideae</taxon>
        <taxon>Anthemideae</taxon>
        <taxon>Anthemidinae</taxon>
        <taxon>Tanacetum</taxon>
    </lineage>
</organism>
<name>A0A699WZ22_TANCI</name>
<reference evidence="1" key="1">
    <citation type="journal article" date="2019" name="Sci. Rep.">
        <title>Draft genome of Tanacetum cinerariifolium, the natural source of mosquito coil.</title>
        <authorList>
            <person name="Yamashiro T."/>
            <person name="Shiraishi A."/>
            <person name="Satake H."/>
            <person name="Nakayama K."/>
        </authorList>
    </citation>
    <scope>NUCLEOTIDE SEQUENCE</scope>
</reference>
<dbReference type="AlphaFoldDB" id="A0A699WZ22"/>